<evidence type="ECO:0000256" key="3">
    <source>
        <dbReference type="ARBA" id="ARBA00022989"/>
    </source>
</evidence>
<feature type="domain" description="MARVEL" evidence="7">
    <location>
        <begin position="38"/>
        <end position="163"/>
    </location>
</feature>
<evidence type="ECO:0000259" key="7">
    <source>
        <dbReference type="PROSITE" id="PS51225"/>
    </source>
</evidence>
<dbReference type="InterPro" id="IPR050578">
    <property type="entry name" value="MARVEL-CKLF_proteins"/>
</dbReference>
<dbReference type="InterPro" id="IPR008253">
    <property type="entry name" value="Marvel"/>
</dbReference>
<evidence type="ECO:0000313" key="9">
    <source>
        <dbReference type="Proteomes" id="UP001159042"/>
    </source>
</evidence>
<feature type="transmembrane region" description="Helical" evidence="6">
    <location>
        <begin position="112"/>
        <end position="133"/>
    </location>
</feature>
<keyword evidence="2 5" id="KW-0812">Transmembrane</keyword>
<comment type="caution">
    <text evidence="8">The sequence shown here is derived from an EMBL/GenBank/DDBJ whole genome shotgun (WGS) entry which is preliminary data.</text>
</comment>
<dbReference type="AlphaFoldDB" id="A0AAV8VVJ2"/>
<sequence length="167" mass="18521">METETATTTASTTTIPIHTTHTTTSKSQITQIRLETSYAYSLGGLLKMTQILLNLVGLILIQSSGDHARLSRAIFYSFVAATGICVSCLLLLVYLFRIHIATRLIPWFKTELVYCILWIMFELIAGLLHIGVVNGYFDTAGYFAFAAMGTYALEAFYKLCSVTIRSV</sequence>
<evidence type="ECO:0000256" key="4">
    <source>
        <dbReference type="ARBA" id="ARBA00023136"/>
    </source>
</evidence>
<keyword evidence="3 6" id="KW-1133">Transmembrane helix</keyword>
<evidence type="ECO:0000256" key="6">
    <source>
        <dbReference type="SAM" id="Phobius"/>
    </source>
</evidence>
<dbReference type="GO" id="GO:0016020">
    <property type="term" value="C:membrane"/>
    <property type="evidence" value="ECO:0007669"/>
    <property type="project" value="UniProtKB-SubCell"/>
</dbReference>
<dbReference type="EMBL" id="JANEYG010000026">
    <property type="protein sequence ID" value="KAJ8918392.1"/>
    <property type="molecule type" value="Genomic_DNA"/>
</dbReference>
<proteinExistence type="predicted"/>
<evidence type="ECO:0000256" key="5">
    <source>
        <dbReference type="PROSITE-ProRule" id="PRU00581"/>
    </source>
</evidence>
<evidence type="ECO:0000256" key="2">
    <source>
        <dbReference type="ARBA" id="ARBA00022692"/>
    </source>
</evidence>
<feature type="transmembrane region" description="Helical" evidence="6">
    <location>
        <begin position="38"/>
        <end position="61"/>
    </location>
</feature>
<reference evidence="8 9" key="1">
    <citation type="journal article" date="2023" name="Insect Mol. Biol.">
        <title>Genome sequencing provides insights into the evolution of gene families encoding plant cell wall-degrading enzymes in longhorned beetles.</title>
        <authorList>
            <person name="Shin N.R."/>
            <person name="Okamura Y."/>
            <person name="Kirsch R."/>
            <person name="Pauchet Y."/>
        </authorList>
    </citation>
    <scope>NUCLEOTIDE SEQUENCE [LARGE SCALE GENOMIC DNA]</scope>
    <source>
        <strain evidence="8">EAD_L_NR</strain>
    </source>
</reference>
<keyword evidence="4 5" id="KW-0472">Membrane</keyword>
<dbReference type="PANTHER" id="PTHR22776:SF49">
    <property type="entry name" value="MARVEL DOMAIN-CONTAINING PROTEIN"/>
    <property type="match status" value="1"/>
</dbReference>
<keyword evidence="9" id="KW-1185">Reference proteome</keyword>
<accession>A0AAV8VVJ2</accession>
<evidence type="ECO:0000256" key="1">
    <source>
        <dbReference type="ARBA" id="ARBA00004141"/>
    </source>
</evidence>
<dbReference type="Proteomes" id="UP001159042">
    <property type="component" value="Unassembled WGS sequence"/>
</dbReference>
<organism evidence="8 9">
    <name type="scientific">Exocentrus adspersus</name>
    <dbReference type="NCBI Taxonomy" id="1586481"/>
    <lineage>
        <taxon>Eukaryota</taxon>
        <taxon>Metazoa</taxon>
        <taxon>Ecdysozoa</taxon>
        <taxon>Arthropoda</taxon>
        <taxon>Hexapoda</taxon>
        <taxon>Insecta</taxon>
        <taxon>Pterygota</taxon>
        <taxon>Neoptera</taxon>
        <taxon>Endopterygota</taxon>
        <taxon>Coleoptera</taxon>
        <taxon>Polyphaga</taxon>
        <taxon>Cucujiformia</taxon>
        <taxon>Chrysomeloidea</taxon>
        <taxon>Cerambycidae</taxon>
        <taxon>Lamiinae</taxon>
        <taxon>Acanthocinini</taxon>
        <taxon>Exocentrus</taxon>
    </lineage>
</organism>
<dbReference type="PROSITE" id="PS51225">
    <property type="entry name" value="MARVEL"/>
    <property type="match status" value="1"/>
</dbReference>
<feature type="transmembrane region" description="Helical" evidence="6">
    <location>
        <begin position="139"/>
        <end position="157"/>
    </location>
</feature>
<dbReference type="PANTHER" id="PTHR22776">
    <property type="entry name" value="MARVEL-CONTAINING POTENTIAL LIPID RAFT-ASSOCIATED PROTEIN"/>
    <property type="match status" value="1"/>
</dbReference>
<protein>
    <recommendedName>
        <fullName evidence="7">MARVEL domain-containing protein</fullName>
    </recommendedName>
</protein>
<gene>
    <name evidence="8" type="ORF">NQ315_008088</name>
</gene>
<evidence type="ECO:0000313" key="8">
    <source>
        <dbReference type="EMBL" id="KAJ8918392.1"/>
    </source>
</evidence>
<name>A0AAV8VVJ2_9CUCU</name>
<feature type="transmembrane region" description="Helical" evidence="6">
    <location>
        <begin position="73"/>
        <end position="100"/>
    </location>
</feature>
<comment type="subcellular location">
    <subcellularLocation>
        <location evidence="1">Membrane</location>
        <topology evidence="1">Multi-pass membrane protein</topology>
    </subcellularLocation>
</comment>